<sequence>MSSKNCLELISHKLYNIEEIVNNFYKNLPKKNMDLSHLNCEQLENLVNDTLQNIENKNSSTTHSNNRDNNKKHAPNNVLRELGQDLSNNTLEDLINSTTQRYNNNNFNDNK</sequence>
<comment type="caution">
    <text evidence="2">The sequence shown here is derived from an EMBL/GenBank/DDBJ whole genome shotgun (WGS) entry which is preliminary data.</text>
</comment>
<dbReference type="Proteomes" id="UP001153678">
    <property type="component" value="Unassembled WGS sequence"/>
</dbReference>
<feature type="compositionally biased region" description="Polar residues" evidence="1">
    <location>
        <begin position="54"/>
        <end position="64"/>
    </location>
</feature>
<proteinExistence type="predicted"/>
<accession>A0A9W4WTU1</accession>
<protein>
    <submittedName>
        <fullName evidence="2">14487_t:CDS:1</fullName>
    </submittedName>
</protein>
<evidence type="ECO:0000313" key="3">
    <source>
        <dbReference type="Proteomes" id="UP001153678"/>
    </source>
</evidence>
<dbReference type="AlphaFoldDB" id="A0A9W4WTU1"/>
<dbReference type="EMBL" id="CAMKVN010000072">
    <property type="protein sequence ID" value="CAI2163116.1"/>
    <property type="molecule type" value="Genomic_DNA"/>
</dbReference>
<organism evidence="2 3">
    <name type="scientific">Funneliformis geosporum</name>
    <dbReference type="NCBI Taxonomy" id="1117311"/>
    <lineage>
        <taxon>Eukaryota</taxon>
        <taxon>Fungi</taxon>
        <taxon>Fungi incertae sedis</taxon>
        <taxon>Mucoromycota</taxon>
        <taxon>Glomeromycotina</taxon>
        <taxon>Glomeromycetes</taxon>
        <taxon>Glomerales</taxon>
        <taxon>Glomeraceae</taxon>
        <taxon>Funneliformis</taxon>
    </lineage>
</organism>
<evidence type="ECO:0000256" key="1">
    <source>
        <dbReference type="SAM" id="MobiDB-lite"/>
    </source>
</evidence>
<gene>
    <name evidence="2" type="ORF">FWILDA_LOCUS907</name>
</gene>
<keyword evidence="3" id="KW-1185">Reference proteome</keyword>
<evidence type="ECO:0000313" key="2">
    <source>
        <dbReference type="EMBL" id="CAI2163116.1"/>
    </source>
</evidence>
<dbReference type="OrthoDB" id="10383304at2759"/>
<reference evidence="2" key="1">
    <citation type="submission" date="2022-08" db="EMBL/GenBank/DDBJ databases">
        <authorList>
            <person name="Kallberg Y."/>
            <person name="Tangrot J."/>
            <person name="Rosling A."/>
        </authorList>
    </citation>
    <scope>NUCLEOTIDE SEQUENCE</scope>
    <source>
        <strain evidence="2">Wild A</strain>
    </source>
</reference>
<feature type="region of interest" description="Disordered" evidence="1">
    <location>
        <begin position="54"/>
        <end position="85"/>
    </location>
</feature>
<name>A0A9W4WTU1_9GLOM</name>